<organism evidence="1">
    <name type="scientific">human gut metagenome</name>
    <dbReference type="NCBI Taxonomy" id="408170"/>
    <lineage>
        <taxon>unclassified sequences</taxon>
        <taxon>metagenomes</taxon>
        <taxon>organismal metagenomes</taxon>
    </lineage>
</organism>
<comment type="caution">
    <text evidence="1">The sequence shown here is derived from an EMBL/GenBank/DDBJ whole genome shotgun (WGS) entry which is preliminary data.</text>
</comment>
<dbReference type="SUPFAM" id="SSF53187">
    <property type="entry name" value="Zn-dependent exopeptidases"/>
    <property type="match status" value="1"/>
</dbReference>
<gene>
    <name evidence="1" type="ORF">Q604_UNBC06880G0006</name>
</gene>
<dbReference type="Gene3D" id="3.40.630.10">
    <property type="entry name" value="Zn peptidases"/>
    <property type="match status" value="1"/>
</dbReference>
<feature type="non-terminal residue" evidence="1">
    <location>
        <position position="1"/>
    </location>
</feature>
<evidence type="ECO:0000313" key="1">
    <source>
        <dbReference type="EMBL" id="ETJ39196.1"/>
    </source>
</evidence>
<proteinExistence type="predicted"/>
<protein>
    <submittedName>
        <fullName evidence="1">N-carbamoyl-L-amino acid amidohydrolase</fullName>
    </submittedName>
</protein>
<name>W1Y9Z1_9ZZZZ</name>
<accession>W1Y9Z1</accession>
<keyword evidence="1" id="KW-0378">Hydrolase</keyword>
<sequence length="72" mass="8279">KNARKYGYSCKKIDNSYGYDAQFISEIVPTALIFIPCKKEASLFKENCVQLDDWVKCTNVILKTIIDIDKNL</sequence>
<dbReference type="AlphaFoldDB" id="W1Y9Z1"/>
<dbReference type="GO" id="GO:0016787">
    <property type="term" value="F:hydrolase activity"/>
    <property type="evidence" value="ECO:0007669"/>
    <property type="project" value="UniProtKB-KW"/>
</dbReference>
<dbReference type="EMBL" id="AZMM01006880">
    <property type="protein sequence ID" value="ETJ39196.1"/>
    <property type="molecule type" value="Genomic_DNA"/>
</dbReference>
<reference evidence="1" key="1">
    <citation type="submission" date="2013-12" db="EMBL/GenBank/DDBJ databases">
        <title>A Varibaculum cambriense genome reconstructed from a premature infant gut community with otherwise low bacterial novelty that shifts toward anaerobic metabolism during the third week of life.</title>
        <authorList>
            <person name="Brown C.T."/>
            <person name="Sharon I."/>
            <person name="Thomas B.C."/>
            <person name="Castelle C.J."/>
            <person name="Morowitz M.J."/>
            <person name="Banfield J.F."/>
        </authorList>
    </citation>
    <scope>NUCLEOTIDE SEQUENCE</scope>
</reference>